<reference evidence="3" key="2">
    <citation type="submission" date="2015-06" db="UniProtKB">
        <authorList>
            <consortium name="EnsemblProtists"/>
        </authorList>
    </citation>
    <scope>IDENTIFICATION</scope>
    <source>
        <strain evidence="3">Pr102</strain>
    </source>
</reference>
<feature type="domain" description="Ty3 transposon capsid-like protein" evidence="2">
    <location>
        <begin position="76"/>
        <end position="210"/>
    </location>
</feature>
<dbReference type="EnsemblProtists" id="Phyra87097">
    <property type="protein sequence ID" value="Phyra87097"/>
    <property type="gene ID" value="Phyra87097"/>
</dbReference>
<dbReference type="InParanoid" id="H3H8H6"/>
<organism evidence="3 4">
    <name type="scientific">Phytophthora ramorum</name>
    <name type="common">Sudden oak death agent</name>
    <dbReference type="NCBI Taxonomy" id="164328"/>
    <lineage>
        <taxon>Eukaryota</taxon>
        <taxon>Sar</taxon>
        <taxon>Stramenopiles</taxon>
        <taxon>Oomycota</taxon>
        <taxon>Peronosporomycetes</taxon>
        <taxon>Peronosporales</taxon>
        <taxon>Peronosporaceae</taxon>
        <taxon>Phytophthora</taxon>
    </lineage>
</organism>
<proteinExistence type="predicted"/>
<accession>H3H8H6</accession>
<sequence>MLAQLLQHTLQTTQQQATQMTQLLAQTTQIQQQILQTQTRPRPSRKKSNPPRFDGSDQDDLELWIFSTEQYYSEFRTEMHDFSSNFSDMAFANLGTDAQAWYRDVKISLGASPLTWSVFKERIRARFRDKDFKFKTLTKMYELKATKSQQEYTSRFLHLLSQVDTELPEVVKRWFFQQNLRADTSAYISRNVPDTLEQALEMAQRFEDAKPASTRPPAKELANQNAKPNYKSKNNTSKDNTIKQCNYCKRKNHTEDECRTKARDIAAAAESGSSKNGSAR</sequence>
<name>H3H8H6_PHYRM</name>
<evidence type="ECO:0000313" key="4">
    <source>
        <dbReference type="Proteomes" id="UP000005238"/>
    </source>
</evidence>
<dbReference type="EMBL" id="DS566455">
    <property type="status" value="NOT_ANNOTATED_CDS"/>
    <property type="molecule type" value="Genomic_DNA"/>
</dbReference>
<evidence type="ECO:0000256" key="1">
    <source>
        <dbReference type="SAM" id="MobiDB-lite"/>
    </source>
</evidence>
<protein>
    <recommendedName>
        <fullName evidence="2">Ty3 transposon capsid-like protein domain-containing protein</fullName>
    </recommendedName>
</protein>
<evidence type="ECO:0000259" key="2">
    <source>
        <dbReference type="Pfam" id="PF19259"/>
    </source>
</evidence>
<dbReference type="VEuPathDB" id="FungiDB:KRP23_2395"/>
<feature type="compositionally biased region" description="Polar residues" evidence="1">
    <location>
        <begin position="222"/>
        <end position="244"/>
    </location>
</feature>
<dbReference type="Proteomes" id="UP000005238">
    <property type="component" value="Unassembled WGS sequence"/>
</dbReference>
<dbReference type="Pfam" id="PF19259">
    <property type="entry name" value="Ty3_capsid"/>
    <property type="match status" value="1"/>
</dbReference>
<dbReference type="AlphaFoldDB" id="H3H8H6"/>
<dbReference type="HOGENOM" id="CLU_995609_0_0_1"/>
<reference evidence="4" key="1">
    <citation type="journal article" date="2006" name="Science">
        <title>Phytophthora genome sequences uncover evolutionary origins and mechanisms of pathogenesis.</title>
        <authorList>
            <person name="Tyler B.M."/>
            <person name="Tripathy S."/>
            <person name="Zhang X."/>
            <person name="Dehal P."/>
            <person name="Jiang R.H."/>
            <person name="Aerts A."/>
            <person name="Arredondo F.D."/>
            <person name="Baxter L."/>
            <person name="Bensasson D."/>
            <person name="Beynon J.L."/>
            <person name="Chapman J."/>
            <person name="Damasceno C.M."/>
            <person name="Dorrance A.E."/>
            <person name="Dou D."/>
            <person name="Dickerman A.W."/>
            <person name="Dubchak I.L."/>
            <person name="Garbelotto M."/>
            <person name="Gijzen M."/>
            <person name="Gordon S.G."/>
            <person name="Govers F."/>
            <person name="Grunwald N.J."/>
            <person name="Huang W."/>
            <person name="Ivors K.L."/>
            <person name="Jones R.W."/>
            <person name="Kamoun S."/>
            <person name="Krampis K."/>
            <person name="Lamour K.H."/>
            <person name="Lee M.K."/>
            <person name="McDonald W.H."/>
            <person name="Medina M."/>
            <person name="Meijer H.J."/>
            <person name="Nordberg E.K."/>
            <person name="Maclean D.J."/>
            <person name="Ospina-Giraldo M.D."/>
            <person name="Morris P.F."/>
            <person name="Phuntumart V."/>
            <person name="Putnam N.H."/>
            <person name="Rash S."/>
            <person name="Rose J.K."/>
            <person name="Sakihama Y."/>
            <person name="Salamov A.A."/>
            <person name="Savidor A."/>
            <person name="Scheuring C.F."/>
            <person name="Smith B.M."/>
            <person name="Sobral B.W."/>
            <person name="Terry A."/>
            <person name="Torto-Alalibo T.A."/>
            <person name="Win J."/>
            <person name="Xu Z."/>
            <person name="Zhang H."/>
            <person name="Grigoriev I.V."/>
            <person name="Rokhsar D.S."/>
            <person name="Boore J.L."/>
        </authorList>
    </citation>
    <scope>NUCLEOTIDE SEQUENCE [LARGE SCALE GENOMIC DNA]</scope>
    <source>
        <strain evidence="4">Pr102</strain>
    </source>
</reference>
<feature type="region of interest" description="Disordered" evidence="1">
    <location>
        <begin position="34"/>
        <end position="58"/>
    </location>
</feature>
<dbReference type="EnsemblProtists" id="Phyra86101">
    <property type="protein sequence ID" value="Phyra86101"/>
    <property type="gene ID" value="Phyra86101"/>
</dbReference>
<keyword evidence="4" id="KW-1185">Reference proteome</keyword>
<feature type="region of interest" description="Disordered" evidence="1">
    <location>
        <begin position="207"/>
        <end position="244"/>
    </location>
</feature>
<dbReference type="InterPro" id="IPR045358">
    <property type="entry name" value="Ty3_capsid"/>
</dbReference>
<dbReference type="eggNOG" id="ENOG502SQF1">
    <property type="taxonomic scope" value="Eukaryota"/>
</dbReference>
<evidence type="ECO:0000313" key="3">
    <source>
        <dbReference type="EnsemblProtists" id="Phyra87097"/>
    </source>
</evidence>
<dbReference type="OMA" id="MRQMFEF"/>
<dbReference type="EMBL" id="DS567442">
    <property type="status" value="NOT_ANNOTATED_CDS"/>
    <property type="molecule type" value="Genomic_DNA"/>
</dbReference>